<keyword evidence="2 6" id="KW-0812">Transmembrane</keyword>
<dbReference type="GO" id="GO:0071944">
    <property type="term" value="C:cell periphery"/>
    <property type="evidence" value="ECO:0007669"/>
    <property type="project" value="UniProtKB-ARBA"/>
</dbReference>
<feature type="region of interest" description="Disordered" evidence="5">
    <location>
        <begin position="194"/>
        <end position="279"/>
    </location>
</feature>
<name>A0AAN6MZZ1_9PEZI</name>
<keyword evidence="4 6" id="KW-0472">Membrane</keyword>
<feature type="compositionally biased region" description="Polar residues" evidence="5">
    <location>
        <begin position="56"/>
        <end position="80"/>
    </location>
</feature>
<feature type="compositionally biased region" description="Low complexity" evidence="5">
    <location>
        <begin position="35"/>
        <end position="55"/>
    </location>
</feature>
<evidence type="ECO:0000256" key="1">
    <source>
        <dbReference type="ARBA" id="ARBA00004167"/>
    </source>
</evidence>
<comment type="caution">
    <text evidence="7">The sequence shown here is derived from an EMBL/GenBank/DDBJ whole genome shotgun (WGS) entry which is preliminary data.</text>
</comment>
<feature type="compositionally biased region" description="Basic residues" evidence="5">
    <location>
        <begin position="225"/>
        <end position="249"/>
    </location>
</feature>
<feature type="compositionally biased region" description="Low complexity" evidence="5">
    <location>
        <begin position="266"/>
        <end position="276"/>
    </location>
</feature>
<dbReference type="InterPro" id="IPR051694">
    <property type="entry name" value="Immunoregulatory_rcpt-like"/>
</dbReference>
<evidence type="ECO:0000256" key="4">
    <source>
        <dbReference type="ARBA" id="ARBA00023136"/>
    </source>
</evidence>
<keyword evidence="8" id="KW-1185">Reference proteome</keyword>
<dbReference type="EMBL" id="MU853929">
    <property type="protein sequence ID" value="KAK3935318.1"/>
    <property type="molecule type" value="Genomic_DNA"/>
</dbReference>
<evidence type="ECO:0000256" key="6">
    <source>
        <dbReference type="SAM" id="Phobius"/>
    </source>
</evidence>
<evidence type="ECO:0000256" key="3">
    <source>
        <dbReference type="ARBA" id="ARBA00022989"/>
    </source>
</evidence>
<gene>
    <name evidence="7" type="ORF">QBC46DRAFT_397810</name>
</gene>
<dbReference type="AlphaFoldDB" id="A0AAN6MZZ1"/>
<dbReference type="Proteomes" id="UP001303473">
    <property type="component" value="Unassembled WGS sequence"/>
</dbReference>
<evidence type="ECO:0000313" key="7">
    <source>
        <dbReference type="EMBL" id="KAK3935318.1"/>
    </source>
</evidence>
<feature type="compositionally biased region" description="Polar residues" evidence="5">
    <location>
        <begin position="250"/>
        <end position="261"/>
    </location>
</feature>
<sequence>MKMDEVFGRGFLRARETASAFIPSTLLTDSPNPTPASTSSASTSASTSSSSALSLDGTQTISTPPSSATDTPVPQATSGSEGSGLSRPAFIAIHVGVSVAIVAVLILLIFLFCWCRRRRRRQRLQRPGTSWSMASGDTAVPSTFQKHELEVTAGVVFPHAEPELEGSPGTTYGIQLASLKRPAELHAKGVVHELDGKPLPATPLDAPETESKVQQTKDEEEDRSRSKKKEKHANSWRRSRSAGRRKKQTQSRTSLRTWFSDKSTDSLPSRISSESSRAGKGRLEELMAEEVRLQAEIDKAWLVASLEKQQTKIREEIAKLRQG</sequence>
<evidence type="ECO:0000313" key="8">
    <source>
        <dbReference type="Proteomes" id="UP001303473"/>
    </source>
</evidence>
<keyword evidence="3 6" id="KW-1133">Transmembrane helix</keyword>
<accession>A0AAN6MZZ1</accession>
<organism evidence="7 8">
    <name type="scientific">Diplogelasinospora grovesii</name>
    <dbReference type="NCBI Taxonomy" id="303347"/>
    <lineage>
        <taxon>Eukaryota</taxon>
        <taxon>Fungi</taxon>
        <taxon>Dikarya</taxon>
        <taxon>Ascomycota</taxon>
        <taxon>Pezizomycotina</taxon>
        <taxon>Sordariomycetes</taxon>
        <taxon>Sordariomycetidae</taxon>
        <taxon>Sordariales</taxon>
        <taxon>Diplogelasinosporaceae</taxon>
        <taxon>Diplogelasinospora</taxon>
    </lineage>
</organism>
<proteinExistence type="predicted"/>
<feature type="transmembrane region" description="Helical" evidence="6">
    <location>
        <begin position="89"/>
        <end position="114"/>
    </location>
</feature>
<reference evidence="8" key="1">
    <citation type="journal article" date="2023" name="Mol. Phylogenet. Evol.">
        <title>Genome-scale phylogeny and comparative genomics of the fungal order Sordariales.</title>
        <authorList>
            <person name="Hensen N."/>
            <person name="Bonometti L."/>
            <person name="Westerberg I."/>
            <person name="Brannstrom I.O."/>
            <person name="Guillou S."/>
            <person name="Cros-Aarteil S."/>
            <person name="Calhoun S."/>
            <person name="Haridas S."/>
            <person name="Kuo A."/>
            <person name="Mondo S."/>
            <person name="Pangilinan J."/>
            <person name="Riley R."/>
            <person name="LaButti K."/>
            <person name="Andreopoulos B."/>
            <person name="Lipzen A."/>
            <person name="Chen C."/>
            <person name="Yan M."/>
            <person name="Daum C."/>
            <person name="Ng V."/>
            <person name="Clum A."/>
            <person name="Steindorff A."/>
            <person name="Ohm R.A."/>
            <person name="Martin F."/>
            <person name="Silar P."/>
            <person name="Natvig D.O."/>
            <person name="Lalanne C."/>
            <person name="Gautier V."/>
            <person name="Ament-Velasquez S.L."/>
            <person name="Kruys A."/>
            <person name="Hutchinson M.I."/>
            <person name="Powell A.J."/>
            <person name="Barry K."/>
            <person name="Miller A.N."/>
            <person name="Grigoriev I.V."/>
            <person name="Debuchy R."/>
            <person name="Gladieux P."/>
            <person name="Hiltunen Thoren M."/>
            <person name="Johannesson H."/>
        </authorList>
    </citation>
    <scope>NUCLEOTIDE SEQUENCE [LARGE SCALE GENOMIC DNA]</scope>
    <source>
        <strain evidence="8">CBS 340.73</strain>
    </source>
</reference>
<feature type="region of interest" description="Disordered" evidence="5">
    <location>
        <begin position="23"/>
        <end position="83"/>
    </location>
</feature>
<comment type="subcellular location">
    <subcellularLocation>
        <location evidence="1">Membrane</location>
        <topology evidence="1">Single-pass membrane protein</topology>
    </subcellularLocation>
</comment>
<dbReference type="GO" id="GO:0016020">
    <property type="term" value="C:membrane"/>
    <property type="evidence" value="ECO:0007669"/>
    <property type="project" value="UniProtKB-SubCell"/>
</dbReference>
<protein>
    <submittedName>
        <fullName evidence="7">Uncharacterized protein</fullName>
    </submittedName>
</protein>
<dbReference type="PANTHER" id="PTHR15549">
    <property type="entry name" value="PAIRED IMMUNOGLOBULIN-LIKE TYPE 2 RECEPTOR"/>
    <property type="match status" value="1"/>
</dbReference>
<evidence type="ECO:0000256" key="5">
    <source>
        <dbReference type="SAM" id="MobiDB-lite"/>
    </source>
</evidence>
<evidence type="ECO:0000256" key="2">
    <source>
        <dbReference type="ARBA" id="ARBA00022692"/>
    </source>
</evidence>